<dbReference type="Pfam" id="PF16747">
    <property type="entry name" value="Adhesin_E"/>
    <property type="match status" value="1"/>
</dbReference>
<keyword evidence="4" id="KW-1185">Reference proteome</keyword>
<dbReference type="RefSeq" id="WP_169421314.1">
    <property type="nucleotide sequence ID" value="NZ_JABBFX010000003.1"/>
</dbReference>
<evidence type="ECO:0000259" key="2">
    <source>
        <dbReference type="Pfam" id="PF16747"/>
    </source>
</evidence>
<feature type="domain" description="Surface-adhesin protein E-like" evidence="2">
    <location>
        <begin position="31"/>
        <end position="113"/>
    </location>
</feature>
<keyword evidence="1" id="KW-0732">Signal</keyword>
<reference evidence="3 4" key="1">
    <citation type="submission" date="2020-04" db="EMBL/GenBank/DDBJ databases">
        <title>Ramlibacter sp. G-1-2-2 isolated from soil.</title>
        <authorList>
            <person name="Dahal R.H."/>
        </authorList>
    </citation>
    <scope>NUCLEOTIDE SEQUENCE [LARGE SCALE GENOMIC DNA]</scope>
    <source>
        <strain evidence="3 4">G-1-2-2</strain>
    </source>
</reference>
<sequence length="129" mass="13730">MAKRLLLAIACVAACSGASAAAWFPVPGAPEVNVDLGSLEQQGQRVVLWVRWWGRAPLLAQDAPAVHRSTLRLEFDCGARAVRMLEAQGHDAQGRAVFMSSVPGPSRKVTGEDLAWTYDAVCEAARAGS</sequence>
<evidence type="ECO:0000313" key="3">
    <source>
        <dbReference type="EMBL" id="NML47010.1"/>
    </source>
</evidence>
<protein>
    <recommendedName>
        <fullName evidence="2">Surface-adhesin protein E-like domain-containing protein</fullName>
    </recommendedName>
</protein>
<accession>A0A848HC16</accession>
<dbReference type="Proteomes" id="UP000541185">
    <property type="component" value="Unassembled WGS sequence"/>
</dbReference>
<comment type="caution">
    <text evidence="3">The sequence shown here is derived from an EMBL/GenBank/DDBJ whole genome shotgun (WGS) entry which is preliminary data.</text>
</comment>
<feature type="signal peptide" evidence="1">
    <location>
        <begin position="1"/>
        <end position="20"/>
    </location>
</feature>
<organism evidence="3 4">
    <name type="scientific">Ramlibacter agri</name>
    <dbReference type="NCBI Taxonomy" id="2728837"/>
    <lineage>
        <taxon>Bacteria</taxon>
        <taxon>Pseudomonadati</taxon>
        <taxon>Pseudomonadota</taxon>
        <taxon>Betaproteobacteria</taxon>
        <taxon>Burkholderiales</taxon>
        <taxon>Comamonadaceae</taxon>
        <taxon>Ramlibacter</taxon>
    </lineage>
</organism>
<gene>
    <name evidence="3" type="ORF">HHL11_24915</name>
</gene>
<dbReference type="AlphaFoldDB" id="A0A848HC16"/>
<name>A0A848HC16_9BURK</name>
<evidence type="ECO:0000256" key="1">
    <source>
        <dbReference type="SAM" id="SignalP"/>
    </source>
</evidence>
<proteinExistence type="predicted"/>
<dbReference type="EMBL" id="JABBFX010000003">
    <property type="protein sequence ID" value="NML47010.1"/>
    <property type="molecule type" value="Genomic_DNA"/>
</dbReference>
<evidence type="ECO:0000313" key="4">
    <source>
        <dbReference type="Proteomes" id="UP000541185"/>
    </source>
</evidence>
<dbReference type="InterPro" id="IPR031939">
    <property type="entry name" value="Adhesin_E-like"/>
</dbReference>
<feature type="chain" id="PRO_5032286783" description="Surface-adhesin protein E-like domain-containing protein" evidence="1">
    <location>
        <begin position="21"/>
        <end position="129"/>
    </location>
</feature>